<protein>
    <submittedName>
        <fullName evidence="3">TIGR03790 family protein</fullName>
    </submittedName>
</protein>
<comment type="caution">
    <text evidence="3">The sequence shown here is derived from an EMBL/GenBank/DDBJ whole genome shotgun (WGS) entry which is preliminary data.</text>
</comment>
<name>A0A9D1NIE0_9BACT</name>
<accession>A0A9D1NIE0</accession>
<evidence type="ECO:0000256" key="1">
    <source>
        <dbReference type="SAM" id="MobiDB-lite"/>
    </source>
</evidence>
<feature type="region of interest" description="Disordered" evidence="1">
    <location>
        <begin position="150"/>
        <end position="170"/>
    </location>
</feature>
<proteinExistence type="predicted"/>
<dbReference type="InterPro" id="IPR022265">
    <property type="entry name" value="CHP03790"/>
</dbReference>
<reference evidence="3" key="2">
    <citation type="journal article" date="2021" name="PeerJ">
        <title>Extensive microbial diversity within the chicken gut microbiome revealed by metagenomics and culture.</title>
        <authorList>
            <person name="Gilroy R."/>
            <person name="Ravi A."/>
            <person name="Getino M."/>
            <person name="Pursley I."/>
            <person name="Horton D.L."/>
            <person name="Alikhan N.F."/>
            <person name="Baker D."/>
            <person name="Gharbi K."/>
            <person name="Hall N."/>
            <person name="Watson M."/>
            <person name="Adriaenssens E.M."/>
            <person name="Foster-Nyarko E."/>
            <person name="Jarju S."/>
            <person name="Secka A."/>
            <person name="Antonio M."/>
            <person name="Oren A."/>
            <person name="Chaudhuri R.R."/>
            <person name="La Ragione R."/>
            <person name="Hildebrand F."/>
            <person name="Pallen M.J."/>
        </authorList>
    </citation>
    <scope>NUCLEOTIDE SEQUENCE</scope>
    <source>
        <strain evidence="3">10669</strain>
    </source>
</reference>
<reference evidence="3" key="1">
    <citation type="submission" date="2020-10" db="EMBL/GenBank/DDBJ databases">
        <authorList>
            <person name="Gilroy R."/>
        </authorList>
    </citation>
    <scope>NUCLEOTIDE SEQUENCE</scope>
    <source>
        <strain evidence="3">10669</strain>
    </source>
</reference>
<dbReference type="AlphaFoldDB" id="A0A9D1NIE0"/>
<sequence>MKMRFLLLLFLAGTFAAGTSAAEAEPALPPENERVVVVANADDPESLDVAAHYMRARGVPAENLVALPMPRAETVSWAEFSEKVFSPLRRELTRRGLIDGFVPEGVPADAFGRAPLAFPQDFDPENARNAEKISYVVLCRGVPLRIANDASKLPPLPPKTSPDAPARKRGPLEVNCASVDSEIALVGVPDTEANGVVVNPHYKGNLEKPAAGRKLFLRVARLDGVTAADARALVDNAIAAEKSGLLGRAYVDIGGPHKQGDRWLEECAEKTRALGFDTSVERSRALMGAAARYDAPALYFGWYSGNVGGFFLDPNFRFPPGAAAIHIHSFSATSMRSKTAWTPALVARGVTATVGNVYEPYLGMTHLPHYFLEALAAGETAGAAAAYAIPVLSWQGVFVGDPLYRPFAKPLAAQMSDALRAPTRFSQYAFLRAANLAENEGDPAKARRILRNAEMFAPGLALNFLLAQKEVAEKGACSRRVSVRVPELENPGLMFEAARLLAKSGRADDALKIYSDLLDRNLVPAAARVKVLREACDFARSRGNAAELAVWYPELERLTAPKAKKEGAGKK</sequence>
<feature type="chain" id="PRO_5038579598" evidence="2">
    <location>
        <begin position="22"/>
        <end position="571"/>
    </location>
</feature>
<organism evidence="3 4">
    <name type="scientific">Candidatus Spyradosoma merdigallinarum</name>
    <dbReference type="NCBI Taxonomy" id="2840950"/>
    <lineage>
        <taxon>Bacteria</taxon>
        <taxon>Pseudomonadati</taxon>
        <taxon>Verrucomicrobiota</taxon>
        <taxon>Opitutia</taxon>
        <taxon>Opitutia incertae sedis</taxon>
        <taxon>Candidatus Spyradosoma</taxon>
    </lineage>
</organism>
<dbReference type="EMBL" id="DVOG01000020">
    <property type="protein sequence ID" value="HIV03674.1"/>
    <property type="molecule type" value="Genomic_DNA"/>
</dbReference>
<gene>
    <name evidence="3" type="ORF">IAC75_00785</name>
</gene>
<keyword evidence="2" id="KW-0732">Signal</keyword>
<dbReference type="NCBIfam" id="TIGR03790">
    <property type="entry name" value="TIGR03790 family protein"/>
    <property type="match status" value="1"/>
</dbReference>
<dbReference type="Proteomes" id="UP000886812">
    <property type="component" value="Unassembled WGS sequence"/>
</dbReference>
<evidence type="ECO:0000313" key="4">
    <source>
        <dbReference type="Proteomes" id="UP000886812"/>
    </source>
</evidence>
<feature type="signal peptide" evidence="2">
    <location>
        <begin position="1"/>
        <end position="21"/>
    </location>
</feature>
<evidence type="ECO:0000256" key="2">
    <source>
        <dbReference type="SAM" id="SignalP"/>
    </source>
</evidence>
<evidence type="ECO:0000313" key="3">
    <source>
        <dbReference type="EMBL" id="HIV03674.1"/>
    </source>
</evidence>